<keyword evidence="5" id="KW-1185">Reference proteome</keyword>
<comment type="caution">
    <text evidence="4">The sequence shown here is derived from an EMBL/GenBank/DDBJ whole genome shotgun (WGS) entry which is preliminary data.</text>
</comment>
<dbReference type="InterPro" id="IPR018609">
    <property type="entry name" value="Bud13"/>
</dbReference>
<dbReference type="PANTHER" id="PTHR31809">
    <property type="entry name" value="BUD13 HOMOLOG"/>
    <property type="match status" value="1"/>
</dbReference>
<reference evidence="4 5" key="2">
    <citation type="journal article" date="2022" name="Mol. Biol. Evol.">
        <title>Comparative Genomics Reveals Insights into the Divergent Evolution of Astigmatic Mites and Household Pest Adaptations.</title>
        <authorList>
            <person name="Xiong Q."/>
            <person name="Wan A.T."/>
            <person name="Liu X."/>
            <person name="Fung C.S."/>
            <person name="Xiao X."/>
            <person name="Malainual N."/>
            <person name="Hou J."/>
            <person name="Wang L."/>
            <person name="Wang M."/>
            <person name="Yang K.Y."/>
            <person name="Cui Y."/>
            <person name="Leung E.L."/>
            <person name="Nong W."/>
            <person name="Shin S.K."/>
            <person name="Au S.W."/>
            <person name="Jeong K.Y."/>
            <person name="Chew F.T."/>
            <person name="Hui J.H."/>
            <person name="Leung T.F."/>
            <person name="Tungtrongchitr A."/>
            <person name="Zhong N."/>
            <person name="Liu Z."/>
            <person name="Tsui S.K."/>
        </authorList>
    </citation>
    <scope>NUCLEOTIDE SEQUENCE [LARGE SCALE GENOMIC DNA]</scope>
    <source>
        <strain evidence="4">Derp</strain>
    </source>
</reference>
<reference evidence="4 5" key="1">
    <citation type="journal article" date="2018" name="J. Allergy Clin. Immunol.">
        <title>High-quality assembly of Dermatophagoides pteronyssinus genome and transcriptome reveals a wide range of novel allergens.</title>
        <authorList>
            <person name="Liu X.Y."/>
            <person name="Yang K.Y."/>
            <person name="Wang M.Q."/>
            <person name="Kwok J.S."/>
            <person name="Zeng X."/>
            <person name="Yang Z."/>
            <person name="Xiao X.J."/>
            <person name="Lau C.P."/>
            <person name="Li Y."/>
            <person name="Huang Z.M."/>
            <person name="Ba J.G."/>
            <person name="Yim A.K."/>
            <person name="Ouyang C.Y."/>
            <person name="Ngai S.M."/>
            <person name="Chan T.F."/>
            <person name="Leung E.L."/>
            <person name="Liu L."/>
            <person name="Liu Z.G."/>
            <person name="Tsui S.K."/>
        </authorList>
    </citation>
    <scope>NUCLEOTIDE SEQUENCE [LARGE SCALE GENOMIC DNA]</scope>
    <source>
        <strain evidence="4">Derp</strain>
    </source>
</reference>
<gene>
    <name evidence="4" type="primary">BUD13</name>
    <name evidence="4" type="ORF">DERP_007079</name>
</gene>
<feature type="compositionally biased region" description="Basic and acidic residues" evidence="3">
    <location>
        <begin position="225"/>
        <end position="280"/>
    </location>
</feature>
<protein>
    <recommendedName>
        <fullName evidence="2">BUD13 homolog</fullName>
    </recommendedName>
</protein>
<name>A0ABQ8JU44_DERPT</name>
<organism evidence="4 5">
    <name type="scientific">Dermatophagoides pteronyssinus</name>
    <name type="common">European house dust mite</name>
    <dbReference type="NCBI Taxonomy" id="6956"/>
    <lineage>
        <taxon>Eukaryota</taxon>
        <taxon>Metazoa</taxon>
        <taxon>Ecdysozoa</taxon>
        <taxon>Arthropoda</taxon>
        <taxon>Chelicerata</taxon>
        <taxon>Arachnida</taxon>
        <taxon>Acari</taxon>
        <taxon>Acariformes</taxon>
        <taxon>Sarcoptiformes</taxon>
        <taxon>Astigmata</taxon>
        <taxon>Psoroptidia</taxon>
        <taxon>Analgoidea</taxon>
        <taxon>Pyroglyphidae</taxon>
        <taxon>Dermatophagoidinae</taxon>
        <taxon>Dermatophagoides</taxon>
    </lineage>
</organism>
<evidence type="ECO:0000313" key="4">
    <source>
        <dbReference type="EMBL" id="KAH9426139.1"/>
    </source>
</evidence>
<evidence type="ECO:0000256" key="1">
    <source>
        <dbReference type="ARBA" id="ARBA00011069"/>
    </source>
</evidence>
<feature type="region of interest" description="Disordered" evidence="3">
    <location>
        <begin position="1"/>
        <end position="43"/>
    </location>
</feature>
<accession>A0ABQ8JU44</accession>
<dbReference type="Pfam" id="PF09736">
    <property type="entry name" value="Bud13"/>
    <property type="match status" value="1"/>
</dbReference>
<dbReference type="EMBL" id="NJHN03000012">
    <property type="protein sequence ID" value="KAH9426139.1"/>
    <property type="molecule type" value="Genomic_DNA"/>
</dbReference>
<evidence type="ECO:0000313" key="5">
    <source>
        <dbReference type="Proteomes" id="UP000887458"/>
    </source>
</evidence>
<feature type="region of interest" description="Disordered" evidence="3">
    <location>
        <begin position="225"/>
        <end position="302"/>
    </location>
</feature>
<feature type="region of interest" description="Disordered" evidence="3">
    <location>
        <begin position="91"/>
        <end position="138"/>
    </location>
</feature>
<proteinExistence type="inferred from homology"/>
<feature type="compositionally biased region" description="Basic and acidic residues" evidence="3">
    <location>
        <begin position="1"/>
        <end position="16"/>
    </location>
</feature>
<comment type="similarity">
    <text evidence="1">Belongs to the CWC26 family.</text>
</comment>
<sequence length="339" mass="40063">MSRSYDRPMTHQEYLKLKYSSQDDYERKPKKKKLKTSTSNVKQPTVSIIDTDVDFRQQIKRYDSDEEELYFGTKEEKPIVTAVIDERPIHMRTDSADRTKWKAIGGDTDSDRVKSPELPEQQQQKTERKTLAGKKAGLSDAKEIKKELVELKKRNEKAMSKLNDDISGKNAKTVFRDRKTGKIREIEKELKEKQEKDEQNAIEQAEKQAVYDRWSKGLVQREEQLEKMESELHEMSKPLARYKDDDDLDELLRNQDRQDDPMLAEIMKKREEEKSQDPNYKKFPKYRGPPPPPNRFDIKPGYRWDGVDRSNGYEAKYFAKKADREAIQEEAYHWSVQDM</sequence>
<dbReference type="PANTHER" id="PTHR31809:SF0">
    <property type="entry name" value="BUD13 HOMOLOG"/>
    <property type="match status" value="1"/>
</dbReference>
<feature type="compositionally biased region" description="Basic and acidic residues" evidence="3">
    <location>
        <begin position="91"/>
        <end position="100"/>
    </location>
</feature>
<evidence type="ECO:0000256" key="2">
    <source>
        <dbReference type="ARBA" id="ARBA00014454"/>
    </source>
</evidence>
<evidence type="ECO:0000256" key="3">
    <source>
        <dbReference type="SAM" id="MobiDB-lite"/>
    </source>
</evidence>
<dbReference type="InterPro" id="IPR051112">
    <property type="entry name" value="CWC26_splicing_factor"/>
</dbReference>
<dbReference type="Proteomes" id="UP000887458">
    <property type="component" value="Unassembled WGS sequence"/>
</dbReference>